<dbReference type="InterPro" id="IPR020449">
    <property type="entry name" value="Tscrpt_reg_AraC-type_HTH"/>
</dbReference>
<feature type="transmembrane region" description="Helical" evidence="4">
    <location>
        <begin position="34"/>
        <end position="52"/>
    </location>
</feature>
<evidence type="ECO:0000256" key="1">
    <source>
        <dbReference type="ARBA" id="ARBA00023015"/>
    </source>
</evidence>
<dbReference type="SUPFAM" id="SSF46689">
    <property type="entry name" value="Homeodomain-like"/>
    <property type="match status" value="1"/>
</dbReference>
<feature type="transmembrane region" description="Helical" evidence="4">
    <location>
        <begin position="6"/>
        <end position="27"/>
    </location>
</feature>
<feature type="transmembrane region" description="Helical" evidence="4">
    <location>
        <begin position="96"/>
        <end position="113"/>
    </location>
</feature>
<dbReference type="InterPro" id="IPR018060">
    <property type="entry name" value="HTH_AraC"/>
</dbReference>
<feature type="transmembrane region" description="Helical" evidence="4">
    <location>
        <begin position="64"/>
        <end position="84"/>
    </location>
</feature>
<dbReference type="PROSITE" id="PS00041">
    <property type="entry name" value="HTH_ARAC_FAMILY_1"/>
    <property type="match status" value="1"/>
</dbReference>
<dbReference type="RefSeq" id="WP_310034672.1">
    <property type="nucleotide sequence ID" value="NZ_JAVDRL010000014.1"/>
</dbReference>
<dbReference type="SMART" id="SM00342">
    <property type="entry name" value="HTH_ARAC"/>
    <property type="match status" value="1"/>
</dbReference>
<dbReference type="Proteomes" id="UP001262754">
    <property type="component" value="Unassembled WGS sequence"/>
</dbReference>
<dbReference type="Pfam" id="PF12833">
    <property type="entry name" value="HTH_18"/>
    <property type="match status" value="1"/>
</dbReference>
<feature type="domain" description="HTH araC/xylS-type" evidence="5">
    <location>
        <begin position="238"/>
        <end position="347"/>
    </location>
</feature>
<organism evidence="6 7">
    <name type="scientific">Caulobacter rhizosphaerae</name>
    <dbReference type="NCBI Taxonomy" id="2010972"/>
    <lineage>
        <taxon>Bacteria</taxon>
        <taxon>Pseudomonadati</taxon>
        <taxon>Pseudomonadota</taxon>
        <taxon>Alphaproteobacteria</taxon>
        <taxon>Caulobacterales</taxon>
        <taxon>Caulobacteraceae</taxon>
        <taxon>Caulobacter</taxon>
    </lineage>
</organism>
<evidence type="ECO:0000256" key="2">
    <source>
        <dbReference type="ARBA" id="ARBA00023125"/>
    </source>
</evidence>
<keyword evidence="1" id="KW-0805">Transcription regulation</keyword>
<evidence type="ECO:0000313" key="6">
    <source>
        <dbReference type="EMBL" id="MDR6533719.1"/>
    </source>
</evidence>
<sequence>MADLVFLQTLVRGVAVGGFGVTGLALALDRRPTALRWVGGLFFLCAVAHVIDSCQPGRTGHPNPLIWAASVATIGLFWPLAYALFADEQRFSPHRLWPAVGLVALWGLARALPEAICKPFWLLFNLASVGLVLHALLVIWRGWRGDLVNERRRLRGPVMIAAAGYILLLSAQDVAWVTGLPWFHAWGLPQALVLATLAVAGAVILLRPEPLLVEAGSTSGRIAPLAGGQALDLGPADRLVLARLETAMDVEEVWRGEDLSITALAALVGAPEHRLRRLINGVLGHRNFADYVNSRRIEAAKSALAAPDLALKSISTIAYDLGFASLGPFNRAFRAATGVTPSEWRATRTPAPTSVSARLRLVETADPASKADKSI</sequence>
<reference evidence="6 7" key="1">
    <citation type="submission" date="2023-07" db="EMBL/GenBank/DDBJ databases">
        <title>Sorghum-associated microbial communities from plants grown in Nebraska, USA.</title>
        <authorList>
            <person name="Schachtman D."/>
        </authorList>
    </citation>
    <scope>NUCLEOTIDE SEQUENCE [LARGE SCALE GENOMIC DNA]</scope>
    <source>
        <strain evidence="6 7">DS2154</strain>
    </source>
</reference>
<keyword evidence="3" id="KW-0804">Transcription</keyword>
<name>A0ABU1N5L7_9CAUL</name>
<keyword evidence="7" id="KW-1185">Reference proteome</keyword>
<dbReference type="PANTHER" id="PTHR43280:SF29">
    <property type="entry name" value="ARAC-FAMILY TRANSCRIPTIONAL REGULATOR"/>
    <property type="match status" value="1"/>
</dbReference>
<dbReference type="PANTHER" id="PTHR43280">
    <property type="entry name" value="ARAC-FAMILY TRANSCRIPTIONAL REGULATOR"/>
    <property type="match status" value="1"/>
</dbReference>
<gene>
    <name evidence="6" type="ORF">J2800_004489</name>
</gene>
<proteinExistence type="predicted"/>
<evidence type="ECO:0000256" key="4">
    <source>
        <dbReference type="SAM" id="Phobius"/>
    </source>
</evidence>
<feature type="transmembrane region" description="Helical" evidence="4">
    <location>
        <begin position="154"/>
        <end position="171"/>
    </location>
</feature>
<dbReference type="EMBL" id="JAVDRL010000014">
    <property type="protein sequence ID" value="MDR6533719.1"/>
    <property type="molecule type" value="Genomic_DNA"/>
</dbReference>
<keyword evidence="2" id="KW-0238">DNA-binding</keyword>
<feature type="transmembrane region" description="Helical" evidence="4">
    <location>
        <begin position="119"/>
        <end position="142"/>
    </location>
</feature>
<feature type="transmembrane region" description="Helical" evidence="4">
    <location>
        <begin position="183"/>
        <end position="206"/>
    </location>
</feature>
<keyword evidence="4" id="KW-0812">Transmembrane</keyword>
<protein>
    <submittedName>
        <fullName evidence="6">AraC-like DNA-binding protein</fullName>
    </submittedName>
</protein>
<dbReference type="InterPro" id="IPR009057">
    <property type="entry name" value="Homeodomain-like_sf"/>
</dbReference>
<keyword evidence="4" id="KW-0472">Membrane</keyword>
<dbReference type="PRINTS" id="PR00032">
    <property type="entry name" value="HTHARAC"/>
</dbReference>
<evidence type="ECO:0000313" key="7">
    <source>
        <dbReference type="Proteomes" id="UP001262754"/>
    </source>
</evidence>
<accession>A0ABU1N5L7</accession>
<dbReference type="Gene3D" id="1.10.10.60">
    <property type="entry name" value="Homeodomain-like"/>
    <property type="match status" value="1"/>
</dbReference>
<evidence type="ECO:0000259" key="5">
    <source>
        <dbReference type="PROSITE" id="PS01124"/>
    </source>
</evidence>
<evidence type="ECO:0000256" key="3">
    <source>
        <dbReference type="ARBA" id="ARBA00023163"/>
    </source>
</evidence>
<dbReference type="PROSITE" id="PS01124">
    <property type="entry name" value="HTH_ARAC_FAMILY_2"/>
    <property type="match status" value="1"/>
</dbReference>
<dbReference type="InterPro" id="IPR018062">
    <property type="entry name" value="HTH_AraC-typ_CS"/>
</dbReference>
<comment type="caution">
    <text evidence="6">The sequence shown here is derived from an EMBL/GenBank/DDBJ whole genome shotgun (WGS) entry which is preliminary data.</text>
</comment>
<keyword evidence="4" id="KW-1133">Transmembrane helix</keyword>